<evidence type="ECO:0000256" key="7">
    <source>
        <dbReference type="ARBA" id="ARBA00022777"/>
    </source>
</evidence>
<evidence type="ECO:0000256" key="10">
    <source>
        <dbReference type="PROSITE-ProRule" id="PRU00110"/>
    </source>
</evidence>
<proteinExistence type="predicted"/>
<evidence type="ECO:0000256" key="5">
    <source>
        <dbReference type="ARBA" id="ARBA00022679"/>
    </source>
</evidence>
<feature type="modified residue" description="4-aspartylphosphate" evidence="11">
    <location>
        <position position="379"/>
    </location>
</feature>
<dbReference type="RefSeq" id="WP_344191995.1">
    <property type="nucleotide sequence ID" value="NZ_BAAARN010000001.1"/>
</dbReference>
<dbReference type="SUPFAM" id="SSF47226">
    <property type="entry name" value="Histidine-containing phosphotransfer domain, HPT domain"/>
    <property type="match status" value="1"/>
</dbReference>
<accession>A0ABN3ULF5</accession>
<dbReference type="Proteomes" id="UP001501326">
    <property type="component" value="Unassembled WGS sequence"/>
</dbReference>
<feature type="domain" description="HAMP" evidence="15">
    <location>
        <begin position="8"/>
        <end position="55"/>
    </location>
</feature>
<feature type="domain" description="Response regulatory" evidence="14">
    <location>
        <begin position="470"/>
        <end position="587"/>
    </location>
</feature>
<feature type="domain" description="Response regulatory" evidence="14">
    <location>
        <begin position="325"/>
        <end position="445"/>
    </location>
</feature>
<dbReference type="InterPro" id="IPR036641">
    <property type="entry name" value="HPT_dom_sf"/>
</dbReference>
<evidence type="ECO:0000313" key="17">
    <source>
        <dbReference type="EMBL" id="GAA2734994.1"/>
    </source>
</evidence>
<dbReference type="InterPro" id="IPR003594">
    <property type="entry name" value="HATPase_dom"/>
</dbReference>
<sequence>MSGPGGSPIDAVIELLTRLAAGDLDARGARTDDEDLDAVVVGINMLAEELEANRSELEQRVLDRTMELEVARKEALEASRLKSEFLATMSHEIRTPMNGVVGLTTLLLHTDLDETQLQYAQGLQSAGDSLLRVINDILDFSKLEAGKVDFELVDVDPRLLVESVAALVAPMTSRPDLELIAYCAPEVPVRLVGDEGRLHQILLNLASNAVKFTDKGEVVVSVRLSDEDAGRVRFQVEDTGIGIPEDVRPAMFDSFRQADASTTRKYGGSGLGLAISRSLVEAMGGSIGVDSEVGVGSTFWFELPLHVSTSAPPPAPRNDLLQGLRVLVVDDNATNRLVLQSQLTQWGMRPDCLEHPREVLDLMRAAAAAGDPYAIAVLDMCMPRMDGLELAGLISTDRVVRDTLLMMLSSTLEIDRAELARAGVRDALSKPVRSSELFDRLVNLVAGAATTGQRRMQPARPGRATSPAGRVLVVEDNTVNQIVARGLVERLGYDVDVVENGAEAVDAVVATRYAAVLMDCHMPVMDGYSATAEIRRREDGTERVPVIAMTAGATSQDRERCLDAGMDDYVSKPVDEVALRDALRRWARSPRASSVAAAGAGTVAPTSADDEALDRERLATLRDLDGTGGQGLLRAMVDAFTTTSPALLATMRRAVDGDVDGDADGDAAGLEHAAHELAGSAASIGAVRVAALARWIETGDDPREGRGDLLDAPSAAGLLDRLESELEVASSLLRQAL</sequence>
<evidence type="ECO:0000256" key="1">
    <source>
        <dbReference type="ARBA" id="ARBA00000085"/>
    </source>
</evidence>
<evidence type="ECO:0000256" key="3">
    <source>
        <dbReference type="ARBA" id="ARBA00012438"/>
    </source>
</evidence>
<evidence type="ECO:0000256" key="4">
    <source>
        <dbReference type="ARBA" id="ARBA00022553"/>
    </source>
</evidence>
<dbReference type="SUPFAM" id="SSF47384">
    <property type="entry name" value="Homodimeric domain of signal transducing histidine kinase"/>
    <property type="match status" value="1"/>
</dbReference>
<dbReference type="CDD" id="cd00082">
    <property type="entry name" value="HisKA"/>
    <property type="match status" value="1"/>
</dbReference>
<evidence type="ECO:0000259" key="15">
    <source>
        <dbReference type="PROSITE" id="PS50885"/>
    </source>
</evidence>
<dbReference type="InterPro" id="IPR036890">
    <property type="entry name" value="HATPase_C_sf"/>
</dbReference>
<feature type="domain" description="Histidine kinase" evidence="13">
    <location>
        <begin position="88"/>
        <end position="307"/>
    </location>
</feature>
<dbReference type="Pfam" id="PF00072">
    <property type="entry name" value="Response_reg"/>
    <property type="match status" value="2"/>
</dbReference>
<evidence type="ECO:0000256" key="2">
    <source>
        <dbReference type="ARBA" id="ARBA00004236"/>
    </source>
</evidence>
<evidence type="ECO:0000313" key="18">
    <source>
        <dbReference type="Proteomes" id="UP001501326"/>
    </source>
</evidence>
<keyword evidence="12" id="KW-0175">Coiled coil</keyword>
<keyword evidence="9" id="KW-0902">Two-component regulatory system</keyword>
<dbReference type="PROSITE" id="PS50894">
    <property type="entry name" value="HPT"/>
    <property type="match status" value="1"/>
</dbReference>
<evidence type="ECO:0000259" key="13">
    <source>
        <dbReference type="PROSITE" id="PS50109"/>
    </source>
</evidence>
<dbReference type="PANTHER" id="PTHR45339">
    <property type="entry name" value="HYBRID SIGNAL TRANSDUCTION HISTIDINE KINASE J"/>
    <property type="match status" value="1"/>
</dbReference>
<dbReference type="Gene3D" id="1.20.120.160">
    <property type="entry name" value="HPT domain"/>
    <property type="match status" value="1"/>
</dbReference>
<evidence type="ECO:0000259" key="16">
    <source>
        <dbReference type="PROSITE" id="PS50894"/>
    </source>
</evidence>
<comment type="caution">
    <text evidence="17">The sequence shown here is derived from an EMBL/GenBank/DDBJ whole genome shotgun (WGS) entry which is preliminary data.</text>
</comment>
<evidence type="ECO:0000256" key="11">
    <source>
        <dbReference type="PROSITE-ProRule" id="PRU00169"/>
    </source>
</evidence>
<dbReference type="PROSITE" id="PS50110">
    <property type="entry name" value="RESPONSE_REGULATORY"/>
    <property type="match status" value="2"/>
</dbReference>
<dbReference type="PROSITE" id="PS50109">
    <property type="entry name" value="HIS_KIN"/>
    <property type="match status" value="1"/>
</dbReference>
<dbReference type="Gene3D" id="3.40.50.2300">
    <property type="match status" value="2"/>
</dbReference>
<comment type="subcellular location">
    <subcellularLocation>
        <location evidence="2">Cell membrane</location>
    </subcellularLocation>
</comment>
<dbReference type="InterPro" id="IPR005467">
    <property type="entry name" value="His_kinase_dom"/>
</dbReference>
<feature type="domain" description="HPt" evidence="16">
    <location>
        <begin position="629"/>
        <end position="736"/>
    </location>
</feature>
<dbReference type="InterPro" id="IPR004358">
    <property type="entry name" value="Sig_transdc_His_kin-like_C"/>
</dbReference>
<dbReference type="EC" id="2.7.13.3" evidence="3"/>
<feature type="coiled-coil region" evidence="12">
    <location>
        <begin position="40"/>
        <end position="67"/>
    </location>
</feature>
<dbReference type="InterPro" id="IPR001789">
    <property type="entry name" value="Sig_transdc_resp-reg_receiver"/>
</dbReference>
<dbReference type="InterPro" id="IPR003660">
    <property type="entry name" value="HAMP_dom"/>
</dbReference>
<keyword evidence="8" id="KW-0472">Membrane</keyword>
<dbReference type="CDD" id="cd16922">
    <property type="entry name" value="HATPase_EvgS-ArcB-TorS-like"/>
    <property type="match status" value="1"/>
</dbReference>
<keyword evidence="4 11" id="KW-0597">Phosphoprotein</keyword>
<dbReference type="SUPFAM" id="SSF52172">
    <property type="entry name" value="CheY-like"/>
    <property type="match status" value="2"/>
</dbReference>
<dbReference type="InterPro" id="IPR003661">
    <property type="entry name" value="HisK_dim/P_dom"/>
</dbReference>
<dbReference type="SMART" id="SM00388">
    <property type="entry name" value="HisKA"/>
    <property type="match status" value="1"/>
</dbReference>
<feature type="modified residue" description="4-aspartylphosphate" evidence="11">
    <location>
        <position position="519"/>
    </location>
</feature>
<dbReference type="SMART" id="SM00448">
    <property type="entry name" value="REC"/>
    <property type="match status" value="2"/>
</dbReference>
<dbReference type="SUPFAM" id="SSF55874">
    <property type="entry name" value="ATPase domain of HSP90 chaperone/DNA topoisomerase II/histidine kinase"/>
    <property type="match status" value="1"/>
</dbReference>
<dbReference type="CDD" id="cd17546">
    <property type="entry name" value="REC_hyHK_CKI1_RcsC-like"/>
    <property type="match status" value="1"/>
</dbReference>
<dbReference type="Pfam" id="PF02518">
    <property type="entry name" value="HATPase_c"/>
    <property type="match status" value="1"/>
</dbReference>
<dbReference type="Pfam" id="PF00512">
    <property type="entry name" value="HisKA"/>
    <property type="match status" value="1"/>
</dbReference>
<protein>
    <recommendedName>
        <fullName evidence="3">histidine kinase</fullName>
        <ecNumber evidence="3">2.7.13.3</ecNumber>
    </recommendedName>
</protein>
<dbReference type="PROSITE" id="PS50885">
    <property type="entry name" value="HAMP"/>
    <property type="match status" value="1"/>
</dbReference>
<dbReference type="Pfam" id="PF01627">
    <property type="entry name" value="Hpt"/>
    <property type="match status" value="1"/>
</dbReference>
<reference evidence="17 18" key="1">
    <citation type="journal article" date="2019" name="Int. J. Syst. Evol. Microbiol.">
        <title>The Global Catalogue of Microorganisms (GCM) 10K type strain sequencing project: providing services to taxonomists for standard genome sequencing and annotation.</title>
        <authorList>
            <consortium name="The Broad Institute Genomics Platform"/>
            <consortium name="The Broad Institute Genome Sequencing Center for Infectious Disease"/>
            <person name="Wu L."/>
            <person name="Ma J."/>
        </authorList>
    </citation>
    <scope>NUCLEOTIDE SEQUENCE [LARGE SCALE GENOMIC DNA]</scope>
    <source>
        <strain evidence="17 18">JCM 16378</strain>
    </source>
</reference>
<dbReference type="InterPro" id="IPR011006">
    <property type="entry name" value="CheY-like_superfamily"/>
</dbReference>
<comment type="catalytic activity">
    <reaction evidence="1">
        <text>ATP + protein L-histidine = ADP + protein N-phospho-L-histidine.</text>
        <dbReference type="EC" id="2.7.13.3"/>
    </reaction>
</comment>
<evidence type="ECO:0000256" key="12">
    <source>
        <dbReference type="SAM" id="Coils"/>
    </source>
</evidence>
<dbReference type="InterPro" id="IPR008207">
    <property type="entry name" value="Sig_transdc_His_kin_Hpt_dom"/>
</dbReference>
<evidence type="ECO:0000256" key="9">
    <source>
        <dbReference type="ARBA" id="ARBA00023012"/>
    </source>
</evidence>
<keyword evidence="18" id="KW-1185">Reference proteome</keyword>
<dbReference type="SMART" id="SM00387">
    <property type="entry name" value="HATPase_c"/>
    <property type="match status" value="1"/>
</dbReference>
<feature type="modified residue" description="Phosphohistidine" evidence="10">
    <location>
        <position position="675"/>
    </location>
</feature>
<dbReference type="PANTHER" id="PTHR45339:SF3">
    <property type="entry name" value="HISTIDINE KINASE"/>
    <property type="match status" value="1"/>
</dbReference>
<dbReference type="InterPro" id="IPR036097">
    <property type="entry name" value="HisK_dim/P_sf"/>
</dbReference>
<evidence type="ECO:0000259" key="14">
    <source>
        <dbReference type="PROSITE" id="PS50110"/>
    </source>
</evidence>
<evidence type="ECO:0000256" key="6">
    <source>
        <dbReference type="ARBA" id="ARBA00022692"/>
    </source>
</evidence>
<organism evidence="17 18">
    <name type="scientific">Pedococcus aerophilus</name>
    <dbReference type="NCBI Taxonomy" id="436356"/>
    <lineage>
        <taxon>Bacteria</taxon>
        <taxon>Bacillati</taxon>
        <taxon>Actinomycetota</taxon>
        <taxon>Actinomycetes</taxon>
        <taxon>Micrococcales</taxon>
        <taxon>Intrasporangiaceae</taxon>
        <taxon>Pedococcus</taxon>
    </lineage>
</organism>
<gene>
    <name evidence="17" type="ORF">GCM10009867_16320</name>
</gene>
<dbReference type="Gene3D" id="1.10.287.130">
    <property type="match status" value="1"/>
</dbReference>
<evidence type="ECO:0000256" key="8">
    <source>
        <dbReference type="ARBA" id="ARBA00022989"/>
    </source>
</evidence>
<dbReference type="PRINTS" id="PR00344">
    <property type="entry name" value="BCTRLSENSOR"/>
</dbReference>
<keyword evidence="6" id="KW-0812">Transmembrane</keyword>
<dbReference type="Gene3D" id="3.30.565.10">
    <property type="entry name" value="Histidine kinase-like ATPase, C-terminal domain"/>
    <property type="match status" value="1"/>
</dbReference>
<keyword evidence="5" id="KW-0808">Transferase</keyword>
<keyword evidence="8" id="KW-1133">Transmembrane helix</keyword>
<dbReference type="SMART" id="SM00073">
    <property type="entry name" value="HPT"/>
    <property type="match status" value="1"/>
</dbReference>
<dbReference type="EMBL" id="BAAARN010000001">
    <property type="protein sequence ID" value="GAA2734994.1"/>
    <property type="molecule type" value="Genomic_DNA"/>
</dbReference>
<name>A0ABN3ULF5_9MICO</name>
<keyword evidence="7" id="KW-0418">Kinase</keyword>